<feature type="transmembrane region" description="Helical" evidence="8">
    <location>
        <begin position="218"/>
        <end position="241"/>
    </location>
</feature>
<keyword evidence="6 8" id="KW-0472">Membrane</keyword>
<comment type="subcellular location">
    <subcellularLocation>
        <location evidence="1">Membrane</location>
        <topology evidence="1">Multi-pass membrane protein</topology>
    </subcellularLocation>
</comment>
<feature type="transmembrane region" description="Helical" evidence="8">
    <location>
        <begin position="175"/>
        <end position="197"/>
    </location>
</feature>
<dbReference type="AlphaFoldDB" id="A0A930YBF2"/>
<evidence type="ECO:0000256" key="6">
    <source>
        <dbReference type="ARBA" id="ARBA00023136"/>
    </source>
</evidence>
<evidence type="ECO:0000256" key="8">
    <source>
        <dbReference type="SAM" id="Phobius"/>
    </source>
</evidence>
<proteinExistence type="inferred from homology"/>
<reference evidence="10" key="1">
    <citation type="submission" date="2020-11" db="EMBL/GenBank/DDBJ databases">
        <title>Nocardioides sp. CBS4Y-1, whole genome shotgun sequence.</title>
        <authorList>
            <person name="Tuo L."/>
        </authorList>
    </citation>
    <scope>NUCLEOTIDE SEQUENCE</scope>
    <source>
        <strain evidence="10">CBS4Y-1</strain>
    </source>
</reference>
<dbReference type="PANTHER" id="PTHR11730">
    <property type="entry name" value="AMMONIUM TRANSPORTER"/>
    <property type="match status" value="1"/>
</dbReference>
<feature type="transmembrane region" description="Helical" evidence="8">
    <location>
        <begin position="378"/>
        <end position="399"/>
    </location>
</feature>
<evidence type="ECO:0000313" key="10">
    <source>
        <dbReference type="EMBL" id="MBF4162413.1"/>
    </source>
</evidence>
<dbReference type="GO" id="GO:0008519">
    <property type="term" value="F:ammonium channel activity"/>
    <property type="evidence" value="ECO:0007669"/>
    <property type="project" value="InterPro"/>
</dbReference>
<evidence type="ECO:0000256" key="2">
    <source>
        <dbReference type="ARBA" id="ARBA00005887"/>
    </source>
</evidence>
<sequence length="457" mass="48458">MKETPVSPDETLASMEGVITDLFYWVSIALMISIHAGFLAYEMGASRSKNVLAAAMKNLLTFAVVTATFFFFGWWFYNAFFQFPVGAIDAATAALPWSDDMGPNLTSVTGIFWGAFALFAATTGSILSGAVLERIRTSAFLVLTTVLGSVVWIIAAAWAWHPNGWLLTEWGWHDFGAAACVHLVAGAFTLGVLMNLGPRIGRFVGGQAITIRPHNLPLTMLGLMLIFIGFFGFLMGCVVYTNTGYLSIFGNPTTLSAIAFSTLMGLAGGIIGAYVSSKGEPFWTISGGLAGVISVAPGMDLYHPALAFIIAAVGGMLIPHFGRMLEKFEIDDVVGAVAVHGGCAFYGLVVSGFVLWGYPNVPIDGFGTPPEVNPLGQIGGAIVIAVLGFVPGYLLSLGLKKMNMLRIPAEVELAGLDLSEVPATPYPEGIPITTLKEQDAVLASDDSFDPTDQEVTV</sequence>
<evidence type="ECO:0000256" key="4">
    <source>
        <dbReference type="ARBA" id="ARBA00022692"/>
    </source>
</evidence>
<feature type="transmembrane region" description="Helical" evidence="8">
    <location>
        <begin position="53"/>
        <end position="77"/>
    </location>
</feature>
<keyword evidence="3" id="KW-0813">Transport</keyword>
<protein>
    <submittedName>
        <fullName evidence="10">Ammonium transporter</fullName>
    </submittedName>
</protein>
<feature type="transmembrane region" description="Helical" evidence="8">
    <location>
        <begin position="22"/>
        <end position="41"/>
    </location>
</feature>
<feature type="transmembrane region" description="Helical" evidence="8">
    <location>
        <begin position="111"/>
        <end position="132"/>
    </location>
</feature>
<dbReference type="PANTHER" id="PTHR11730:SF6">
    <property type="entry name" value="AMMONIUM TRANSPORTER"/>
    <property type="match status" value="1"/>
</dbReference>
<name>A0A930YBF2_9ACTN</name>
<keyword evidence="5 8" id="KW-1133">Transmembrane helix</keyword>
<comment type="similarity">
    <text evidence="2">Belongs to the ammonia transporter channel (TC 1.A.11.2) family.</text>
</comment>
<comment type="caution">
    <text evidence="10">The sequence shown here is derived from an EMBL/GenBank/DDBJ whole genome shotgun (WGS) entry which is preliminary data.</text>
</comment>
<dbReference type="InterPro" id="IPR024041">
    <property type="entry name" value="NH4_transpt_AmtB-like_dom"/>
</dbReference>
<dbReference type="InterPro" id="IPR029020">
    <property type="entry name" value="Ammonium/urea_transptr"/>
</dbReference>
<feature type="transmembrane region" description="Helical" evidence="8">
    <location>
        <begin position="305"/>
        <end position="322"/>
    </location>
</feature>
<feature type="transmembrane region" description="Helical" evidence="8">
    <location>
        <begin position="253"/>
        <end position="275"/>
    </location>
</feature>
<evidence type="ECO:0000256" key="1">
    <source>
        <dbReference type="ARBA" id="ARBA00004141"/>
    </source>
</evidence>
<evidence type="ECO:0000256" key="7">
    <source>
        <dbReference type="ARBA" id="ARBA00023177"/>
    </source>
</evidence>
<dbReference type="EMBL" id="JADIVZ010000005">
    <property type="protein sequence ID" value="MBF4162413.1"/>
    <property type="molecule type" value="Genomic_DNA"/>
</dbReference>
<keyword evidence="4 8" id="KW-0812">Transmembrane</keyword>
<dbReference type="Pfam" id="PF00909">
    <property type="entry name" value="Ammonium_transp"/>
    <property type="match status" value="1"/>
</dbReference>
<dbReference type="GO" id="GO:0097272">
    <property type="term" value="P:ammonium homeostasis"/>
    <property type="evidence" value="ECO:0007669"/>
    <property type="project" value="TreeGrafter"/>
</dbReference>
<gene>
    <name evidence="10" type="ORF">ISG29_11990</name>
</gene>
<feature type="transmembrane region" description="Helical" evidence="8">
    <location>
        <begin position="334"/>
        <end position="358"/>
    </location>
</feature>
<dbReference type="SUPFAM" id="SSF111352">
    <property type="entry name" value="Ammonium transporter"/>
    <property type="match status" value="1"/>
</dbReference>
<accession>A0A930YBF2</accession>
<keyword evidence="11" id="KW-1185">Reference proteome</keyword>
<organism evidence="10 11">
    <name type="scientific">Nocardioides acrostichi</name>
    <dbReference type="NCBI Taxonomy" id="2784339"/>
    <lineage>
        <taxon>Bacteria</taxon>
        <taxon>Bacillati</taxon>
        <taxon>Actinomycetota</taxon>
        <taxon>Actinomycetes</taxon>
        <taxon>Propionibacteriales</taxon>
        <taxon>Nocardioidaceae</taxon>
        <taxon>Nocardioides</taxon>
    </lineage>
</organism>
<dbReference type="Proteomes" id="UP000656804">
    <property type="component" value="Unassembled WGS sequence"/>
</dbReference>
<dbReference type="GO" id="GO:0016020">
    <property type="term" value="C:membrane"/>
    <property type="evidence" value="ECO:0007669"/>
    <property type="project" value="UniProtKB-SubCell"/>
</dbReference>
<feature type="domain" description="Ammonium transporter AmtB-like" evidence="9">
    <location>
        <begin position="23"/>
        <end position="421"/>
    </location>
</feature>
<feature type="transmembrane region" description="Helical" evidence="8">
    <location>
        <begin position="139"/>
        <end position="160"/>
    </location>
</feature>
<evidence type="ECO:0000259" key="9">
    <source>
        <dbReference type="Pfam" id="PF00909"/>
    </source>
</evidence>
<evidence type="ECO:0000313" key="11">
    <source>
        <dbReference type="Proteomes" id="UP000656804"/>
    </source>
</evidence>
<dbReference type="Gene3D" id="1.10.3430.10">
    <property type="entry name" value="Ammonium transporter AmtB like domains"/>
    <property type="match status" value="1"/>
</dbReference>
<feature type="transmembrane region" description="Helical" evidence="8">
    <location>
        <begin position="282"/>
        <end position="299"/>
    </location>
</feature>
<evidence type="ECO:0000256" key="3">
    <source>
        <dbReference type="ARBA" id="ARBA00022448"/>
    </source>
</evidence>
<evidence type="ECO:0000256" key="5">
    <source>
        <dbReference type="ARBA" id="ARBA00022989"/>
    </source>
</evidence>
<keyword evidence="7" id="KW-0924">Ammonia transport</keyword>